<gene>
    <name evidence="8" type="ORF">FNH05_37095</name>
</gene>
<feature type="domain" description="Cardiolipin synthase N-terminal" evidence="7">
    <location>
        <begin position="29"/>
        <end position="70"/>
    </location>
</feature>
<evidence type="ECO:0000256" key="3">
    <source>
        <dbReference type="ARBA" id="ARBA00022692"/>
    </source>
</evidence>
<proteinExistence type="predicted"/>
<dbReference type="GO" id="GO:0005886">
    <property type="term" value="C:plasma membrane"/>
    <property type="evidence" value="ECO:0007669"/>
    <property type="project" value="UniProtKB-SubCell"/>
</dbReference>
<comment type="subcellular location">
    <subcellularLocation>
        <location evidence="1">Cell membrane</location>
        <topology evidence="1">Multi-pass membrane protein</topology>
    </subcellularLocation>
</comment>
<organism evidence="8 9">
    <name type="scientific">Amycolatopsis rhizosphaerae</name>
    <dbReference type="NCBI Taxonomy" id="2053003"/>
    <lineage>
        <taxon>Bacteria</taxon>
        <taxon>Bacillati</taxon>
        <taxon>Actinomycetota</taxon>
        <taxon>Actinomycetes</taxon>
        <taxon>Pseudonocardiales</taxon>
        <taxon>Pseudonocardiaceae</taxon>
        <taxon>Amycolatopsis</taxon>
    </lineage>
</organism>
<evidence type="ECO:0000313" key="8">
    <source>
        <dbReference type="EMBL" id="TVT15078.1"/>
    </source>
</evidence>
<evidence type="ECO:0000259" key="7">
    <source>
        <dbReference type="Pfam" id="PF13396"/>
    </source>
</evidence>
<dbReference type="OrthoDB" id="5125307at2"/>
<dbReference type="Pfam" id="PF13396">
    <property type="entry name" value="PLDc_N"/>
    <property type="match status" value="1"/>
</dbReference>
<dbReference type="AlphaFoldDB" id="A0A557ZT01"/>
<evidence type="ECO:0000256" key="1">
    <source>
        <dbReference type="ARBA" id="ARBA00004651"/>
    </source>
</evidence>
<accession>A0A557ZT01</accession>
<evidence type="ECO:0000256" key="6">
    <source>
        <dbReference type="SAM" id="Phobius"/>
    </source>
</evidence>
<reference evidence="8 9" key="2">
    <citation type="submission" date="2019-08" db="EMBL/GenBank/DDBJ databases">
        <title>Amycolatopsis acidicola sp. nov., isolated from peat swamp forest soil.</title>
        <authorList>
            <person name="Srisuk N."/>
        </authorList>
    </citation>
    <scope>NUCLEOTIDE SEQUENCE [LARGE SCALE GENOMIC DNA]</scope>
    <source>
        <strain evidence="8 9">TBRC 6029</strain>
    </source>
</reference>
<evidence type="ECO:0000313" key="9">
    <source>
        <dbReference type="Proteomes" id="UP000320011"/>
    </source>
</evidence>
<keyword evidence="4 6" id="KW-1133">Transmembrane helix</keyword>
<feature type="transmembrane region" description="Helical" evidence="6">
    <location>
        <begin position="50"/>
        <end position="68"/>
    </location>
</feature>
<evidence type="ECO:0000256" key="5">
    <source>
        <dbReference type="ARBA" id="ARBA00023136"/>
    </source>
</evidence>
<keyword evidence="9" id="KW-1185">Reference proteome</keyword>
<name>A0A557ZT01_9PSEU</name>
<keyword evidence="5 6" id="KW-0472">Membrane</keyword>
<dbReference type="Proteomes" id="UP000320011">
    <property type="component" value="Unassembled WGS sequence"/>
</dbReference>
<sequence>MACKKKWSELSRPQRRALAAAAALQFGLAGAAWWDLSRRPAAAVRGSKAVWAFVIGINFVGPLAYLRFGRKQSAQLLEPAAPLP</sequence>
<comment type="caution">
    <text evidence="8">The sequence shown here is derived from an EMBL/GenBank/DDBJ whole genome shotgun (WGS) entry which is preliminary data.</text>
</comment>
<dbReference type="InterPro" id="IPR027379">
    <property type="entry name" value="CLS_N"/>
</dbReference>
<reference evidence="8 9" key="1">
    <citation type="submission" date="2019-07" db="EMBL/GenBank/DDBJ databases">
        <authorList>
            <person name="Duangmal K."/>
            <person name="Teo W.F.A."/>
        </authorList>
    </citation>
    <scope>NUCLEOTIDE SEQUENCE [LARGE SCALE GENOMIC DNA]</scope>
    <source>
        <strain evidence="8 9">TBRC 6029</strain>
    </source>
</reference>
<keyword evidence="2" id="KW-1003">Cell membrane</keyword>
<evidence type="ECO:0000256" key="2">
    <source>
        <dbReference type="ARBA" id="ARBA00022475"/>
    </source>
</evidence>
<protein>
    <submittedName>
        <fullName evidence="8">PLDc_N domain-containing protein</fullName>
    </submittedName>
</protein>
<evidence type="ECO:0000256" key="4">
    <source>
        <dbReference type="ARBA" id="ARBA00022989"/>
    </source>
</evidence>
<keyword evidence="3 6" id="KW-0812">Transmembrane</keyword>
<dbReference type="EMBL" id="VJWX01000811">
    <property type="protein sequence ID" value="TVT15078.1"/>
    <property type="molecule type" value="Genomic_DNA"/>
</dbReference>